<evidence type="ECO:0000256" key="2">
    <source>
        <dbReference type="ARBA" id="ARBA00008773"/>
    </source>
</evidence>
<reference evidence="9" key="2">
    <citation type="journal article" date="2023" name="Plants (Basel)">
        <title>Annotation of the Turnera subulata (Passifloraceae) Draft Genome Reveals the S-Locus Evolved after the Divergence of Turneroideae from Passifloroideae in a Stepwise Manner.</title>
        <authorList>
            <person name="Henning P.M."/>
            <person name="Roalson E.H."/>
            <person name="Mir W."/>
            <person name="McCubbin A.G."/>
            <person name="Shore J.S."/>
        </authorList>
    </citation>
    <scope>NUCLEOTIDE SEQUENCE</scope>
    <source>
        <strain evidence="9">F60SS</strain>
    </source>
</reference>
<evidence type="ECO:0000256" key="1">
    <source>
        <dbReference type="ARBA" id="ARBA00000382"/>
    </source>
</evidence>
<dbReference type="InterPro" id="IPR017853">
    <property type="entry name" value="GH"/>
</dbReference>
<evidence type="ECO:0000313" key="9">
    <source>
        <dbReference type="EMBL" id="KAJ4838807.1"/>
    </source>
</evidence>
<protein>
    <recommendedName>
        <fullName evidence="3">glucan endo-1,3-beta-D-glucosidase</fullName>
        <ecNumber evidence="3">3.2.1.39</ecNumber>
    </recommendedName>
    <alternativeName>
        <fullName evidence="6">(1-&gt;3)-beta-glucan endohydrolase</fullName>
    </alternativeName>
    <alternativeName>
        <fullName evidence="7">Beta-1,3-endoglucanase</fullName>
    </alternativeName>
</protein>
<comment type="catalytic activity">
    <reaction evidence="1">
        <text>Hydrolysis of (1-&gt;3)-beta-D-glucosidic linkages in (1-&gt;3)-beta-D-glucans.</text>
        <dbReference type="EC" id="3.2.1.39"/>
    </reaction>
</comment>
<dbReference type="Pfam" id="PF00332">
    <property type="entry name" value="Glyco_hydro_17"/>
    <property type="match status" value="1"/>
</dbReference>
<keyword evidence="10" id="KW-1185">Reference proteome</keyword>
<evidence type="ECO:0000256" key="5">
    <source>
        <dbReference type="ARBA" id="ARBA00023295"/>
    </source>
</evidence>
<dbReference type="PANTHER" id="PTHR32227">
    <property type="entry name" value="GLUCAN ENDO-1,3-BETA-GLUCOSIDASE BG1-RELATED-RELATED"/>
    <property type="match status" value="1"/>
</dbReference>
<sequence>MSDQTGLAGSIDAGPQQLSWVKTNVEAYLPTPNNTYITVGNEVPIFKDTSLTSNFLPVMESLHSALVAFALDNQVYVIIAHFFAVLKTSYLPYAGVFCRDLAGCVSATLNFHSKAVSPFLINAYPYFALLRLPLPPLLLRPPLQRDRLRRLHPTPVALIHAAYKPTKDTFASRNFNVFIAPKTSTPGENAVEWNLRWKKQS</sequence>
<keyword evidence="5" id="KW-0326">Glycosidase</keyword>
<comment type="caution">
    <text evidence="9">The sequence shown here is derived from an EMBL/GenBank/DDBJ whole genome shotgun (WGS) entry which is preliminary data.</text>
</comment>
<reference evidence="9" key="1">
    <citation type="submission" date="2022-02" db="EMBL/GenBank/DDBJ databases">
        <authorList>
            <person name="Henning P.M."/>
            <person name="McCubbin A.G."/>
            <person name="Shore J.S."/>
        </authorList>
    </citation>
    <scope>NUCLEOTIDE SEQUENCE</scope>
    <source>
        <strain evidence="9">F60SS</strain>
        <tissue evidence="9">Leaves</tissue>
    </source>
</reference>
<dbReference type="EC" id="3.2.1.39" evidence="3"/>
<evidence type="ECO:0000256" key="3">
    <source>
        <dbReference type="ARBA" id="ARBA00012780"/>
    </source>
</evidence>
<evidence type="ECO:0000256" key="4">
    <source>
        <dbReference type="ARBA" id="ARBA00022801"/>
    </source>
</evidence>
<dbReference type="AlphaFoldDB" id="A0A9Q0FYC1"/>
<dbReference type="GO" id="GO:0042973">
    <property type="term" value="F:glucan endo-1,3-beta-D-glucosidase activity"/>
    <property type="evidence" value="ECO:0007669"/>
    <property type="project" value="UniProtKB-EC"/>
</dbReference>
<evidence type="ECO:0000256" key="8">
    <source>
        <dbReference type="RuleBase" id="RU004335"/>
    </source>
</evidence>
<comment type="similarity">
    <text evidence="2 8">Belongs to the glycosyl hydrolase 17 family.</text>
</comment>
<organism evidence="9 10">
    <name type="scientific">Turnera subulata</name>
    <dbReference type="NCBI Taxonomy" id="218843"/>
    <lineage>
        <taxon>Eukaryota</taxon>
        <taxon>Viridiplantae</taxon>
        <taxon>Streptophyta</taxon>
        <taxon>Embryophyta</taxon>
        <taxon>Tracheophyta</taxon>
        <taxon>Spermatophyta</taxon>
        <taxon>Magnoliopsida</taxon>
        <taxon>eudicotyledons</taxon>
        <taxon>Gunneridae</taxon>
        <taxon>Pentapetalae</taxon>
        <taxon>rosids</taxon>
        <taxon>fabids</taxon>
        <taxon>Malpighiales</taxon>
        <taxon>Passifloraceae</taxon>
        <taxon>Turnera</taxon>
    </lineage>
</organism>
<evidence type="ECO:0000313" key="10">
    <source>
        <dbReference type="Proteomes" id="UP001141552"/>
    </source>
</evidence>
<dbReference type="GO" id="GO:0005975">
    <property type="term" value="P:carbohydrate metabolic process"/>
    <property type="evidence" value="ECO:0007669"/>
    <property type="project" value="InterPro"/>
</dbReference>
<accession>A0A9Q0FYC1</accession>
<gene>
    <name evidence="9" type="ORF">Tsubulata_011253</name>
</gene>
<dbReference type="InterPro" id="IPR044965">
    <property type="entry name" value="Glyco_hydro_17_plant"/>
</dbReference>
<dbReference type="SUPFAM" id="SSF51445">
    <property type="entry name" value="(Trans)glycosidases"/>
    <property type="match status" value="1"/>
</dbReference>
<evidence type="ECO:0000256" key="6">
    <source>
        <dbReference type="ARBA" id="ARBA00033335"/>
    </source>
</evidence>
<keyword evidence="4" id="KW-0378">Hydrolase</keyword>
<evidence type="ECO:0000256" key="7">
    <source>
        <dbReference type="ARBA" id="ARBA00033417"/>
    </source>
</evidence>
<dbReference type="EMBL" id="JAKUCV010003471">
    <property type="protein sequence ID" value="KAJ4838807.1"/>
    <property type="molecule type" value="Genomic_DNA"/>
</dbReference>
<dbReference type="InterPro" id="IPR000490">
    <property type="entry name" value="Glyco_hydro_17"/>
</dbReference>
<name>A0A9Q0FYC1_9ROSI</name>
<proteinExistence type="inferred from homology"/>
<dbReference type="Gene3D" id="3.20.20.80">
    <property type="entry name" value="Glycosidases"/>
    <property type="match status" value="1"/>
</dbReference>
<dbReference type="Proteomes" id="UP001141552">
    <property type="component" value="Unassembled WGS sequence"/>
</dbReference>